<proteinExistence type="predicted"/>
<protein>
    <submittedName>
        <fullName evidence="2">Uncharacterized protein</fullName>
    </submittedName>
</protein>
<evidence type="ECO:0000313" key="3">
    <source>
        <dbReference type="Proteomes" id="UP000091857"/>
    </source>
</evidence>
<feature type="chain" id="PRO_5012180710" evidence="1">
    <location>
        <begin position="22"/>
        <end position="97"/>
    </location>
</feature>
<dbReference type="AlphaFoldDB" id="A0A2C9VUJ7"/>
<reference evidence="3" key="1">
    <citation type="journal article" date="2016" name="Nat. Biotechnol.">
        <title>Sequencing wild and cultivated cassava and related species reveals extensive interspecific hybridization and genetic diversity.</title>
        <authorList>
            <person name="Bredeson J.V."/>
            <person name="Lyons J.B."/>
            <person name="Prochnik S.E."/>
            <person name="Wu G.A."/>
            <person name="Ha C.M."/>
            <person name="Edsinger-Gonzales E."/>
            <person name="Grimwood J."/>
            <person name="Schmutz J."/>
            <person name="Rabbi I.Y."/>
            <person name="Egesi C."/>
            <person name="Nauluvula P."/>
            <person name="Lebot V."/>
            <person name="Ndunguru J."/>
            <person name="Mkamilo G."/>
            <person name="Bart R.S."/>
            <person name="Setter T.L."/>
            <person name="Gleadow R.M."/>
            <person name="Kulakow P."/>
            <person name="Ferguson M.E."/>
            <person name="Rounsley S."/>
            <person name="Rokhsar D.S."/>
        </authorList>
    </citation>
    <scope>NUCLEOTIDE SEQUENCE [LARGE SCALE GENOMIC DNA]</scope>
    <source>
        <strain evidence="3">cv. AM560-2</strain>
    </source>
</reference>
<dbReference type="Proteomes" id="UP000091857">
    <property type="component" value="Chromosome 5"/>
</dbReference>
<comment type="caution">
    <text evidence="2">The sequence shown here is derived from an EMBL/GenBank/DDBJ whole genome shotgun (WGS) entry which is preliminary data.</text>
</comment>
<organism evidence="2 3">
    <name type="scientific">Manihot esculenta</name>
    <name type="common">Cassava</name>
    <name type="synonym">Jatropha manihot</name>
    <dbReference type="NCBI Taxonomy" id="3983"/>
    <lineage>
        <taxon>Eukaryota</taxon>
        <taxon>Viridiplantae</taxon>
        <taxon>Streptophyta</taxon>
        <taxon>Embryophyta</taxon>
        <taxon>Tracheophyta</taxon>
        <taxon>Spermatophyta</taxon>
        <taxon>Magnoliopsida</taxon>
        <taxon>eudicotyledons</taxon>
        <taxon>Gunneridae</taxon>
        <taxon>Pentapetalae</taxon>
        <taxon>rosids</taxon>
        <taxon>fabids</taxon>
        <taxon>Malpighiales</taxon>
        <taxon>Euphorbiaceae</taxon>
        <taxon>Crotonoideae</taxon>
        <taxon>Manihoteae</taxon>
        <taxon>Manihot</taxon>
    </lineage>
</organism>
<sequence>MRHLNLLLLATILVFLMSMQAHEAIRIPFPHKEGGPVVEKAVGLLESLRTPVPPSGPSGCTHIPSSGGICVNEMNYAGRTMAPLLPQSSVGILANNE</sequence>
<dbReference type="EMBL" id="CM004391">
    <property type="protein sequence ID" value="OAY49830.1"/>
    <property type="molecule type" value="Genomic_DNA"/>
</dbReference>
<evidence type="ECO:0000313" key="2">
    <source>
        <dbReference type="EMBL" id="OAY49830.1"/>
    </source>
</evidence>
<evidence type="ECO:0000256" key="1">
    <source>
        <dbReference type="SAM" id="SignalP"/>
    </source>
</evidence>
<dbReference type="PANTHER" id="PTHR33592">
    <property type="entry name" value="TRANSMEMBRANE PROTEIN"/>
    <property type="match status" value="1"/>
</dbReference>
<dbReference type="PANTHER" id="PTHR33592:SF19">
    <property type="match status" value="1"/>
</dbReference>
<gene>
    <name evidence="2" type="ORF">MANES_05G086832v8</name>
</gene>
<accession>A0A2C9VUJ7</accession>
<keyword evidence="1" id="KW-0732">Signal</keyword>
<dbReference type="Gramene" id="Manes.05G086832.1.v8.1">
    <property type="protein sequence ID" value="Manes.05G086832.1.v8.1.CDS.1"/>
    <property type="gene ID" value="Manes.05G086832.v8.1"/>
</dbReference>
<feature type="signal peptide" evidence="1">
    <location>
        <begin position="1"/>
        <end position="21"/>
    </location>
</feature>
<name>A0A2C9VUJ7_MANES</name>
<keyword evidence="3" id="KW-1185">Reference proteome</keyword>